<gene>
    <name evidence="3" type="ORF">DFP79_0458</name>
</gene>
<reference evidence="3 4" key="1">
    <citation type="submission" date="2019-03" db="EMBL/GenBank/DDBJ databases">
        <title>Genomic Encyclopedia of Type Strains, Phase III (KMG-III): the genomes of soil and plant-associated and newly described type strains.</title>
        <authorList>
            <person name="Whitman W."/>
        </authorList>
    </citation>
    <scope>NUCLEOTIDE SEQUENCE [LARGE SCALE GENOMIC DNA]</scope>
    <source>
        <strain evidence="3 4">CECT 7378</strain>
    </source>
</reference>
<dbReference type="SUPFAM" id="SSF52402">
    <property type="entry name" value="Adenine nucleotide alpha hydrolases-like"/>
    <property type="match status" value="1"/>
</dbReference>
<evidence type="ECO:0000259" key="2">
    <source>
        <dbReference type="Pfam" id="PF00582"/>
    </source>
</evidence>
<organism evidence="3 4">
    <name type="scientific">Marinomonas balearica</name>
    <dbReference type="NCBI Taxonomy" id="491947"/>
    <lineage>
        <taxon>Bacteria</taxon>
        <taxon>Pseudomonadati</taxon>
        <taxon>Pseudomonadota</taxon>
        <taxon>Gammaproteobacteria</taxon>
        <taxon>Oceanospirillales</taxon>
        <taxon>Oceanospirillaceae</taxon>
        <taxon>Marinomonas</taxon>
    </lineage>
</organism>
<evidence type="ECO:0000256" key="1">
    <source>
        <dbReference type="ARBA" id="ARBA00008791"/>
    </source>
</evidence>
<dbReference type="Gene3D" id="3.40.50.620">
    <property type="entry name" value="HUPs"/>
    <property type="match status" value="1"/>
</dbReference>
<name>A0A4R6ME28_9GAMM</name>
<dbReference type="PANTHER" id="PTHR46268">
    <property type="entry name" value="STRESS RESPONSE PROTEIN NHAX"/>
    <property type="match status" value="1"/>
</dbReference>
<dbReference type="AlphaFoldDB" id="A0A4R6ME28"/>
<proteinExistence type="inferred from homology"/>
<dbReference type="RefSeq" id="WP_133502332.1">
    <property type="nucleotide sequence ID" value="NZ_SNXC01000009.1"/>
</dbReference>
<dbReference type="Proteomes" id="UP000294656">
    <property type="component" value="Unassembled WGS sequence"/>
</dbReference>
<dbReference type="InterPro" id="IPR014729">
    <property type="entry name" value="Rossmann-like_a/b/a_fold"/>
</dbReference>
<comment type="caution">
    <text evidence="3">The sequence shown here is derived from an EMBL/GenBank/DDBJ whole genome shotgun (WGS) entry which is preliminary data.</text>
</comment>
<accession>A0A4R6ME28</accession>
<evidence type="ECO:0000313" key="3">
    <source>
        <dbReference type="EMBL" id="TDO99475.1"/>
    </source>
</evidence>
<dbReference type="InterPro" id="IPR006015">
    <property type="entry name" value="Universal_stress_UspA"/>
</dbReference>
<dbReference type="InterPro" id="IPR006016">
    <property type="entry name" value="UspA"/>
</dbReference>
<dbReference type="Pfam" id="PF00582">
    <property type="entry name" value="Usp"/>
    <property type="match status" value="1"/>
</dbReference>
<dbReference type="PANTHER" id="PTHR46268:SF22">
    <property type="entry name" value="SENSOR PROTEIN KDPD-RELATED"/>
    <property type="match status" value="1"/>
</dbReference>
<comment type="similarity">
    <text evidence="1">Belongs to the universal stress protein A family.</text>
</comment>
<dbReference type="EMBL" id="SNXC01000009">
    <property type="protein sequence ID" value="TDO99475.1"/>
    <property type="molecule type" value="Genomic_DNA"/>
</dbReference>
<keyword evidence="4" id="KW-1185">Reference proteome</keyword>
<dbReference type="OrthoDB" id="5877096at2"/>
<protein>
    <submittedName>
        <fullName evidence="3">Nucleotide-binding universal stress UspA family protein</fullName>
    </submittedName>
</protein>
<feature type="domain" description="UspA" evidence="2">
    <location>
        <begin position="6"/>
        <end position="158"/>
    </location>
</feature>
<dbReference type="PRINTS" id="PR01438">
    <property type="entry name" value="UNVRSLSTRESS"/>
</dbReference>
<dbReference type="CDD" id="cd00293">
    <property type="entry name" value="USP-like"/>
    <property type="match status" value="1"/>
</dbReference>
<sequence length="160" mass="17533">MLPQINTILYACDLLDNQSNEALGYVMQLAKINQASVVLMHALEPLTTHSSYLINNYIPEETLERLRKETLQATTDKAETQLASFLEANKNDLDGISKPEIVITTGAPADAIEKTVKSKNVDLIVMNSRTHSAIGQMIIGSTANKVIHHSDVPVLVVPIK</sequence>
<evidence type="ECO:0000313" key="4">
    <source>
        <dbReference type="Proteomes" id="UP000294656"/>
    </source>
</evidence>